<dbReference type="AlphaFoldDB" id="A0A9Q8X2C9"/>
<dbReference type="PRINTS" id="PR00080">
    <property type="entry name" value="SDRFAMILY"/>
</dbReference>
<evidence type="ECO:0000256" key="1">
    <source>
        <dbReference type="ARBA" id="ARBA00006484"/>
    </source>
</evidence>
<keyword evidence="4" id="KW-1185">Reference proteome</keyword>
<dbReference type="InterPro" id="IPR020904">
    <property type="entry name" value="Sc_DH/Rdtase_CS"/>
</dbReference>
<gene>
    <name evidence="3" type="primary">fabG</name>
    <name evidence="3" type="ORF">M9B40_02105</name>
</gene>
<dbReference type="PANTHER" id="PTHR42879">
    <property type="entry name" value="3-OXOACYL-(ACYL-CARRIER-PROTEIN) REDUCTASE"/>
    <property type="match status" value="1"/>
</dbReference>
<dbReference type="Gene3D" id="3.40.50.720">
    <property type="entry name" value="NAD(P)-binding Rossmann-like Domain"/>
    <property type="match status" value="1"/>
</dbReference>
<dbReference type="EMBL" id="CP097966">
    <property type="protein sequence ID" value="URQ63575.1"/>
    <property type="molecule type" value="Genomic_DNA"/>
</dbReference>
<dbReference type="PRINTS" id="PR00081">
    <property type="entry name" value="GDHRDH"/>
</dbReference>
<proteinExistence type="inferred from homology"/>
<dbReference type="InterPro" id="IPR050259">
    <property type="entry name" value="SDR"/>
</dbReference>
<dbReference type="InterPro" id="IPR036291">
    <property type="entry name" value="NAD(P)-bd_dom_sf"/>
</dbReference>
<name>A0A9Q8X2C9_9GAMM</name>
<organism evidence="3 4">
    <name type="scientific">SAR86 cluster bacterium</name>
    <dbReference type="NCBI Taxonomy" id="2030880"/>
    <lineage>
        <taxon>Bacteria</taxon>
        <taxon>Pseudomonadati</taxon>
        <taxon>Pseudomonadota</taxon>
        <taxon>Gammaproteobacteria</taxon>
        <taxon>SAR86 cluster</taxon>
    </lineage>
</organism>
<dbReference type="EC" id="1.1.1.100" evidence="3"/>
<dbReference type="GO" id="GO:0032787">
    <property type="term" value="P:monocarboxylic acid metabolic process"/>
    <property type="evidence" value="ECO:0007669"/>
    <property type="project" value="UniProtKB-ARBA"/>
</dbReference>
<keyword evidence="2 3" id="KW-0560">Oxidoreductase</keyword>
<dbReference type="PANTHER" id="PTHR42879:SF2">
    <property type="entry name" value="3-OXOACYL-[ACYL-CARRIER-PROTEIN] REDUCTASE FABG"/>
    <property type="match status" value="1"/>
</dbReference>
<comment type="similarity">
    <text evidence="1">Belongs to the short-chain dehydrogenases/reductases (SDR) family.</text>
</comment>
<evidence type="ECO:0000313" key="4">
    <source>
        <dbReference type="Proteomes" id="UP001056381"/>
    </source>
</evidence>
<dbReference type="GO" id="GO:0004316">
    <property type="term" value="F:3-oxoacyl-[acyl-carrier-protein] reductase (NADPH) activity"/>
    <property type="evidence" value="ECO:0007669"/>
    <property type="project" value="UniProtKB-EC"/>
</dbReference>
<evidence type="ECO:0000313" key="3">
    <source>
        <dbReference type="EMBL" id="URQ63575.1"/>
    </source>
</evidence>
<dbReference type="NCBIfam" id="NF009466">
    <property type="entry name" value="PRK12826.1-2"/>
    <property type="match status" value="1"/>
</dbReference>
<dbReference type="PROSITE" id="PS00061">
    <property type="entry name" value="ADH_SHORT"/>
    <property type="match status" value="1"/>
</dbReference>
<dbReference type="Proteomes" id="UP001056381">
    <property type="component" value="Chromosome"/>
</dbReference>
<accession>A0A9Q8X2C9</accession>
<dbReference type="FunFam" id="3.40.50.720:FF:000173">
    <property type="entry name" value="3-oxoacyl-[acyl-carrier protein] reductase"/>
    <property type="match status" value="1"/>
</dbReference>
<evidence type="ECO:0000256" key="2">
    <source>
        <dbReference type="ARBA" id="ARBA00023002"/>
    </source>
</evidence>
<protein>
    <submittedName>
        <fullName evidence="3">3-oxoacyl-ACP reductase FabG</fullName>
        <ecNumber evidence="3">1.1.1.100</ecNumber>
    </submittedName>
</protein>
<dbReference type="Pfam" id="PF13561">
    <property type="entry name" value="adh_short_C2"/>
    <property type="match status" value="1"/>
</dbReference>
<reference evidence="3" key="1">
    <citation type="submission" date="2022-05" db="EMBL/GenBank/DDBJ databases">
        <title>Single-amplified genomics reveal most streamlined microbe among free-living bacteria.</title>
        <authorList>
            <person name="Roda-Garcia J."/>
            <person name="Haro-Moreno J.M."/>
            <person name="Rodriguez-Valera F."/>
            <person name="Almagro-Moreno S."/>
            <person name="Lopez-Perez M."/>
        </authorList>
    </citation>
    <scope>NUCLEOTIDE SEQUENCE</scope>
    <source>
        <strain evidence="3">TMED112-D2-2</strain>
    </source>
</reference>
<dbReference type="InterPro" id="IPR002347">
    <property type="entry name" value="SDR_fam"/>
</dbReference>
<sequence>MEVKKALVSGGTKGIGGAIVTKFLDEGYSVVATTRDKTKANIIEHKNLIVENLDLSSKESISEFQEKLESFKPSILVNNAGVTKDNLFLRMTENDWNEVIETNLNGTYKLTKMFLKDMIKNKWGRIINIGSVSGLMGNPGQTNYSASKAALEGFTRSLAKEIGSRNVTVNLVSPGFINTDMTSDLSIETLEDQIPLRRMGNPSDVASLVSFLASEGAGYITGQTLVVDGGLFMK</sequence>
<dbReference type="SUPFAM" id="SSF51735">
    <property type="entry name" value="NAD(P)-binding Rossmann-fold domains"/>
    <property type="match status" value="1"/>
</dbReference>